<proteinExistence type="predicted"/>
<evidence type="ECO:0000259" key="1">
    <source>
        <dbReference type="PROSITE" id="PS50181"/>
    </source>
</evidence>
<dbReference type="CDD" id="cd09917">
    <property type="entry name" value="F-box_SF"/>
    <property type="match status" value="1"/>
</dbReference>
<dbReference type="Proteomes" id="UP000191612">
    <property type="component" value="Unassembled WGS sequence"/>
</dbReference>
<dbReference type="EMBL" id="MDYO01000028">
    <property type="protein sequence ID" value="OQD94115.1"/>
    <property type="molecule type" value="Genomic_DNA"/>
</dbReference>
<organism evidence="2 3">
    <name type="scientific">Penicillium solitum</name>
    <dbReference type="NCBI Taxonomy" id="60172"/>
    <lineage>
        <taxon>Eukaryota</taxon>
        <taxon>Fungi</taxon>
        <taxon>Dikarya</taxon>
        <taxon>Ascomycota</taxon>
        <taxon>Pezizomycotina</taxon>
        <taxon>Eurotiomycetes</taxon>
        <taxon>Eurotiomycetidae</taxon>
        <taxon>Eurotiales</taxon>
        <taxon>Aspergillaceae</taxon>
        <taxon>Penicillium</taxon>
    </lineage>
</organism>
<reference evidence="3" key="1">
    <citation type="journal article" date="2017" name="Nat. Microbiol.">
        <title>Global analysis of biosynthetic gene clusters reveals vast potential of secondary metabolite production in Penicillium species.</title>
        <authorList>
            <person name="Nielsen J.C."/>
            <person name="Grijseels S."/>
            <person name="Prigent S."/>
            <person name="Ji B."/>
            <person name="Dainat J."/>
            <person name="Nielsen K.F."/>
            <person name="Frisvad J.C."/>
            <person name="Workman M."/>
            <person name="Nielsen J."/>
        </authorList>
    </citation>
    <scope>NUCLEOTIDE SEQUENCE [LARGE SCALE GENOMIC DNA]</scope>
    <source>
        <strain evidence="3">IBT 29525</strain>
    </source>
</reference>
<dbReference type="SMART" id="SM00256">
    <property type="entry name" value="FBOX"/>
    <property type="match status" value="1"/>
</dbReference>
<sequence>MDSTTQPILAGFMALRNNSSRRAVLNEILDNLSPHEIREVKSRFETMTFQCDLLGKLPFELVAMLVKYLDLADLVLFRRVSKRWQVLLSSPIVVTAAIRYHMGKSVINPDFTPANLNALIKKRIRAERGLPAVVVEVPYDLSPDIDDAPNRDAVGCSNGVCAWIEESTDRTTIFVVNLPTGENRTLTTANREEFTHVQVSDILISATSVRGYCHVWNMRNQQYKSFRIPSLRFGHYISIGSNVMLSYVDSVVHFCFDSGVARSIKIGPFILLLSLHAEEDGFSVVCVRRKDGNNTQLREYAGFSWETHHLQTQKFSVHDNTFICIWEQYQELPFRHDELWGSKYTLGDTTPKYRAYLRPGQSSTLLGNCTTEAYRRTLYPTDDPPLRDEVESGSLSLSLEADDRITVHFHGPEPNSRSPHVNLDYSTQGRGLIYCFENSHLPGTTILHIGFEFSDPSLVRDAKACRFESSHRVVFPHERFCTSAFGDGDFVIFPADGKIWIWCFDETWRPSGLPNMRIATW</sequence>
<dbReference type="InterPro" id="IPR036047">
    <property type="entry name" value="F-box-like_dom_sf"/>
</dbReference>
<comment type="caution">
    <text evidence="2">The sequence shown here is derived from an EMBL/GenBank/DDBJ whole genome shotgun (WGS) entry which is preliminary data.</text>
</comment>
<protein>
    <recommendedName>
        <fullName evidence="1">F-box domain-containing protein</fullName>
    </recommendedName>
</protein>
<evidence type="ECO:0000313" key="2">
    <source>
        <dbReference type="EMBL" id="OQD94115.1"/>
    </source>
</evidence>
<dbReference type="STRING" id="60172.A0A1V6QY46"/>
<dbReference type="Gene3D" id="1.20.1280.50">
    <property type="match status" value="1"/>
</dbReference>
<dbReference type="SUPFAM" id="SSF81383">
    <property type="entry name" value="F-box domain"/>
    <property type="match status" value="1"/>
</dbReference>
<accession>A0A1V6QY46</accession>
<dbReference type="PROSITE" id="PS50181">
    <property type="entry name" value="FBOX"/>
    <property type="match status" value="1"/>
</dbReference>
<evidence type="ECO:0000313" key="3">
    <source>
        <dbReference type="Proteomes" id="UP000191612"/>
    </source>
</evidence>
<dbReference type="Pfam" id="PF00646">
    <property type="entry name" value="F-box"/>
    <property type="match status" value="1"/>
</dbReference>
<gene>
    <name evidence="2" type="ORF">PENSOL_c028G05739</name>
</gene>
<name>A0A1V6QY46_9EURO</name>
<dbReference type="InterPro" id="IPR001810">
    <property type="entry name" value="F-box_dom"/>
</dbReference>
<feature type="domain" description="F-box" evidence="1">
    <location>
        <begin position="51"/>
        <end position="101"/>
    </location>
</feature>
<dbReference type="AlphaFoldDB" id="A0A1V6QY46"/>
<keyword evidence="3" id="KW-1185">Reference proteome</keyword>